<dbReference type="STRING" id="890420.SAMN05216226_10511"/>
<dbReference type="OrthoDB" id="9287at2157"/>
<dbReference type="InterPro" id="IPR041633">
    <property type="entry name" value="Polbeta"/>
</dbReference>
<evidence type="ECO:0000313" key="4">
    <source>
        <dbReference type="Proteomes" id="UP000198856"/>
    </source>
</evidence>
<dbReference type="AlphaFoldDB" id="A0A1G8UMT3"/>
<feature type="region of interest" description="Disordered" evidence="1">
    <location>
        <begin position="1"/>
        <end position="22"/>
    </location>
</feature>
<evidence type="ECO:0000256" key="1">
    <source>
        <dbReference type="SAM" id="MobiDB-lite"/>
    </source>
</evidence>
<reference evidence="3 4" key="1">
    <citation type="submission" date="2016-10" db="EMBL/GenBank/DDBJ databases">
        <authorList>
            <person name="de Groot N.N."/>
        </authorList>
    </citation>
    <scope>NUCLEOTIDE SEQUENCE [LARGE SCALE GENOMIC DNA]</scope>
    <source>
        <strain evidence="3 4">IBRC-M10015</strain>
    </source>
</reference>
<dbReference type="Proteomes" id="UP000198856">
    <property type="component" value="Unassembled WGS sequence"/>
</dbReference>
<dbReference type="InterPro" id="IPR043519">
    <property type="entry name" value="NT_sf"/>
</dbReference>
<dbReference type="RefSeq" id="WP_092700672.1">
    <property type="nucleotide sequence ID" value="NZ_FNFC01000005.1"/>
</dbReference>
<sequence length="269" mass="30138">MGTPSSTNEATEDSSSDESRALSLPLPVREADLFKHEATPHILNFLSDNPEINLSLRQLTQVTPVSERATREAVNVLVANGLVESFHEGNARRVHINRNRLTDTTDPLLAVPQPQFQVPVRVARRYIEEELDDVKGIILFGSVAQGNADRRSDIDLWVLVAEDHLEQRHRANKLAKHLGELKIPRTVSVPDVEAADFETDWAEIKDILENKDSPAGTAERYSFQILVETPQSIIGQADRVEAEKLFGYGITLLSTELLDRVKMEVFNNE</sequence>
<dbReference type="EMBL" id="FNFC01000005">
    <property type="protein sequence ID" value="SDJ55029.1"/>
    <property type="molecule type" value="Genomic_DNA"/>
</dbReference>
<proteinExistence type="predicted"/>
<evidence type="ECO:0000259" key="2">
    <source>
        <dbReference type="Pfam" id="PF18765"/>
    </source>
</evidence>
<dbReference type="SUPFAM" id="SSF81301">
    <property type="entry name" value="Nucleotidyltransferase"/>
    <property type="match status" value="1"/>
</dbReference>
<dbReference type="Gene3D" id="3.30.460.10">
    <property type="entry name" value="Beta Polymerase, domain 2"/>
    <property type="match status" value="1"/>
</dbReference>
<dbReference type="InterPro" id="IPR036390">
    <property type="entry name" value="WH_DNA-bd_sf"/>
</dbReference>
<dbReference type="GO" id="GO:0016740">
    <property type="term" value="F:transferase activity"/>
    <property type="evidence" value="ECO:0007669"/>
    <property type="project" value="UniProtKB-KW"/>
</dbReference>
<dbReference type="Gene3D" id="1.10.10.10">
    <property type="entry name" value="Winged helix-like DNA-binding domain superfamily/Winged helix DNA-binding domain"/>
    <property type="match status" value="1"/>
</dbReference>
<dbReference type="SUPFAM" id="SSF46785">
    <property type="entry name" value="Winged helix' DNA-binding domain"/>
    <property type="match status" value="1"/>
</dbReference>
<protein>
    <submittedName>
        <fullName evidence="3">Nucleotidyltransferase domain-containing protein</fullName>
    </submittedName>
</protein>
<feature type="domain" description="Polymerase beta nucleotidyltransferase" evidence="2">
    <location>
        <begin position="130"/>
        <end position="196"/>
    </location>
</feature>
<keyword evidence="3" id="KW-0808">Transferase</keyword>
<organism evidence="3 4">
    <name type="scientific">Halovenus aranensis</name>
    <dbReference type="NCBI Taxonomy" id="890420"/>
    <lineage>
        <taxon>Archaea</taxon>
        <taxon>Methanobacteriati</taxon>
        <taxon>Methanobacteriota</taxon>
        <taxon>Stenosarchaea group</taxon>
        <taxon>Halobacteria</taxon>
        <taxon>Halobacteriales</taxon>
        <taxon>Haloarculaceae</taxon>
        <taxon>Halovenus</taxon>
    </lineage>
</organism>
<gene>
    <name evidence="3" type="ORF">SAMN05216226_10511</name>
</gene>
<dbReference type="CDD" id="cd05403">
    <property type="entry name" value="NT_KNTase_like"/>
    <property type="match status" value="1"/>
</dbReference>
<dbReference type="Pfam" id="PF18765">
    <property type="entry name" value="Polbeta"/>
    <property type="match status" value="1"/>
</dbReference>
<dbReference type="InterPro" id="IPR036388">
    <property type="entry name" value="WH-like_DNA-bd_sf"/>
</dbReference>
<name>A0A1G8UMT3_9EURY</name>
<evidence type="ECO:0000313" key="3">
    <source>
        <dbReference type="EMBL" id="SDJ55029.1"/>
    </source>
</evidence>
<keyword evidence="4" id="KW-1185">Reference proteome</keyword>
<accession>A0A1G8UMT3</accession>